<name>A0A402CU29_9BACT</name>
<sequence length="128" mass="14125">MDRKKNFGVLAATALMAITALSPAAVMADSQKNKNNWRNGAIGAAAVGVYGLTHHNNTLGVLGAAGAAYSAKRYEDERKNQSKASQNRARYHRRSSSSSYVRGDRKYYTYNGQRYYKNLSTGERVKVN</sequence>
<dbReference type="Proteomes" id="UP000287394">
    <property type="component" value="Chromosome"/>
</dbReference>
<dbReference type="OrthoDB" id="10000336at2"/>
<dbReference type="EMBL" id="AP025739">
    <property type="protein sequence ID" value="BDI28818.1"/>
    <property type="molecule type" value="Genomic_DNA"/>
</dbReference>
<dbReference type="RefSeq" id="WP_119320874.1">
    <property type="nucleotide sequence ID" value="NZ_AP025739.1"/>
</dbReference>
<organism evidence="1 2">
    <name type="scientific">Capsulimonas corticalis</name>
    <dbReference type="NCBI Taxonomy" id="2219043"/>
    <lineage>
        <taxon>Bacteria</taxon>
        <taxon>Bacillati</taxon>
        <taxon>Armatimonadota</taxon>
        <taxon>Armatimonadia</taxon>
        <taxon>Capsulimonadales</taxon>
        <taxon>Capsulimonadaceae</taxon>
        <taxon>Capsulimonas</taxon>
    </lineage>
</organism>
<keyword evidence="2" id="KW-1185">Reference proteome</keyword>
<gene>
    <name evidence="1" type="ORF">CCAX7_008690</name>
</gene>
<evidence type="ECO:0000313" key="2">
    <source>
        <dbReference type="Proteomes" id="UP000287394"/>
    </source>
</evidence>
<accession>A0A402CU29</accession>
<evidence type="ECO:0000313" key="1">
    <source>
        <dbReference type="EMBL" id="BDI28818.1"/>
    </source>
</evidence>
<reference evidence="1 2" key="1">
    <citation type="journal article" date="2019" name="Int. J. Syst. Evol. Microbiol.">
        <title>Capsulimonas corticalis gen. nov., sp. nov., an aerobic capsulated bacterium, of a novel bacterial order, Capsulimonadales ord. nov., of the class Armatimonadia of the phylum Armatimonadetes.</title>
        <authorList>
            <person name="Li J."/>
            <person name="Kudo C."/>
            <person name="Tonouchi A."/>
        </authorList>
    </citation>
    <scope>NUCLEOTIDE SEQUENCE [LARGE SCALE GENOMIC DNA]</scope>
    <source>
        <strain evidence="1 2">AX-7</strain>
    </source>
</reference>
<proteinExistence type="predicted"/>
<protein>
    <submittedName>
        <fullName evidence="1">Uncharacterized protein</fullName>
    </submittedName>
</protein>
<dbReference type="AlphaFoldDB" id="A0A402CU29"/>
<dbReference type="KEGG" id="ccot:CCAX7_008690"/>